<dbReference type="SUPFAM" id="SSF56214">
    <property type="entry name" value="4'-phosphopantetheinyl transferase"/>
    <property type="match status" value="2"/>
</dbReference>
<dbReference type="EMBL" id="BAABDE010000018">
    <property type="protein sequence ID" value="GAA3803935.1"/>
    <property type="molecule type" value="Genomic_DNA"/>
</dbReference>
<dbReference type="InterPro" id="IPR050559">
    <property type="entry name" value="P-Pant_transferase_sf"/>
</dbReference>
<evidence type="ECO:0000259" key="3">
    <source>
        <dbReference type="Pfam" id="PF01648"/>
    </source>
</evidence>
<reference evidence="5" key="1">
    <citation type="journal article" date="2019" name="Int. J. Syst. Evol. Microbiol.">
        <title>The Global Catalogue of Microorganisms (GCM) 10K type strain sequencing project: providing services to taxonomists for standard genome sequencing and annotation.</title>
        <authorList>
            <consortium name="The Broad Institute Genomics Platform"/>
            <consortium name="The Broad Institute Genome Sequencing Center for Infectious Disease"/>
            <person name="Wu L."/>
            <person name="Ma J."/>
        </authorList>
    </citation>
    <scope>NUCLEOTIDE SEQUENCE [LARGE SCALE GENOMIC DNA]</scope>
    <source>
        <strain evidence="5">JCM 17138</strain>
    </source>
</reference>
<accession>A0ABP7HVA8</accession>
<keyword evidence="2" id="KW-0808">Transferase</keyword>
<comment type="caution">
    <text evidence="4">The sequence shown here is derived from an EMBL/GenBank/DDBJ whole genome shotgun (WGS) entry which is preliminary data.</text>
</comment>
<dbReference type="PANTHER" id="PTHR12215">
    <property type="entry name" value="PHOSPHOPANTETHEINE TRANSFERASE"/>
    <property type="match status" value="1"/>
</dbReference>
<dbReference type="Pfam" id="PF01648">
    <property type="entry name" value="ACPS"/>
    <property type="match status" value="1"/>
</dbReference>
<dbReference type="PANTHER" id="PTHR12215:SF10">
    <property type="entry name" value="L-AMINOADIPATE-SEMIALDEHYDE DEHYDROGENASE-PHOSPHOPANTETHEINYL TRANSFERASE"/>
    <property type="match status" value="1"/>
</dbReference>
<dbReference type="Gene3D" id="3.90.470.20">
    <property type="entry name" value="4'-phosphopantetheinyl transferase domain"/>
    <property type="match status" value="2"/>
</dbReference>
<dbReference type="RefSeq" id="WP_275773438.1">
    <property type="nucleotide sequence ID" value="NZ_BAABDE010000018.1"/>
</dbReference>
<gene>
    <name evidence="4" type="ORF">GCM10022403_042360</name>
</gene>
<keyword evidence="5" id="KW-1185">Reference proteome</keyword>
<dbReference type="InterPro" id="IPR008278">
    <property type="entry name" value="4-PPantetheinyl_Trfase_dom"/>
</dbReference>
<name>A0ABP7HVA8_9ACTN</name>
<evidence type="ECO:0000313" key="4">
    <source>
        <dbReference type="EMBL" id="GAA3803935.1"/>
    </source>
</evidence>
<feature type="domain" description="4'-phosphopantetheinyl transferase" evidence="3">
    <location>
        <begin position="136"/>
        <end position="214"/>
    </location>
</feature>
<organism evidence="4 5">
    <name type="scientific">Streptomyces coacervatus</name>
    <dbReference type="NCBI Taxonomy" id="647381"/>
    <lineage>
        <taxon>Bacteria</taxon>
        <taxon>Bacillati</taxon>
        <taxon>Actinomycetota</taxon>
        <taxon>Actinomycetes</taxon>
        <taxon>Kitasatosporales</taxon>
        <taxon>Streptomycetaceae</taxon>
        <taxon>Streptomyces</taxon>
    </lineage>
</organism>
<comment type="similarity">
    <text evidence="1">Belongs to the P-Pant transferase superfamily. Gsp/Sfp/HetI/AcpT family.</text>
</comment>
<evidence type="ECO:0000256" key="2">
    <source>
        <dbReference type="ARBA" id="ARBA00022679"/>
    </source>
</evidence>
<dbReference type="Proteomes" id="UP001501009">
    <property type="component" value="Unassembled WGS sequence"/>
</dbReference>
<evidence type="ECO:0000313" key="5">
    <source>
        <dbReference type="Proteomes" id="UP001501009"/>
    </source>
</evidence>
<proteinExistence type="inferred from homology"/>
<protein>
    <recommendedName>
        <fullName evidence="3">4'-phosphopantetheinyl transferase domain-containing protein</fullName>
    </recommendedName>
</protein>
<dbReference type="InterPro" id="IPR037143">
    <property type="entry name" value="4-PPantetheinyl_Trfase_dom_sf"/>
</dbReference>
<evidence type="ECO:0000256" key="1">
    <source>
        <dbReference type="ARBA" id="ARBA00010990"/>
    </source>
</evidence>
<sequence length="266" mass="28897">MDGVRQDPFRDAPLSARDPLGAVRHQLAVYGTVLAWGSVADWLPAGWDGQTPPPGLDPADRRRLAALRHPHVRDRLLASRLLAKEVAAAALGTVPSRIALAREPGGRPTLDGRPGMGISLSHTDDLILVGLCRGGRIGVDAERADRRLPAADALRRHHCSPEERAWLASLPEAEQEAELVRLCTLKEAYAKAVGLGLSLDFAAHGFLPRRTEGGRHKSATYDLVATRARTGAENIRNVRNERWSFACHIVEGPYALTVARSHDRAV</sequence>